<evidence type="ECO:0000313" key="1">
    <source>
        <dbReference type="EMBL" id="MBB2161806.1"/>
    </source>
</evidence>
<gene>
    <name evidence="1" type="ORF">HLH48_16810</name>
</gene>
<evidence type="ECO:0000313" key="2">
    <source>
        <dbReference type="Proteomes" id="UP000589085"/>
    </source>
</evidence>
<proteinExistence type="predicted"/>
<dbReference type="Proteomes" id="UP000589085">
    <property type="component" value="Unassembled WGS sequence"/>
</dbReference>
<name>A0A7W4IF90_9PROT</name>
<sequence length="129" mass="14878">MPFLNIHVVKGRSEEQTTILLQTIHDAMVDAFKVPVRDRYQILNEHESRLLIMEDTGLGFVRSDKRVLIHVTTRPRPQEMKERFYVLLVEGLGRHCGIKPEDIMVSCIENNDSDWSFGLGRAQFLVGDL</sequence>
<comment type="caution">
    <text evidence="1">The sequence shown here is derived from an EMBL/GenBank/DDBJ whole genome shotgun (WGS) entry which is preliminary data.</text>
</comment>
<organism evidence="1 2">
    <name type="scientific">Gluconacetobacter sacchari</name>
    <dbReference type="NCBI Taxonomy" id="92759"/>
    <lineage>
        <taxon>Bacteria</taxon>
        <taxon>Pseudomonadati</taxon>
        <taxon>Pseudomonadota</taxon>
        <taxon>Alphaproteobacteria</taxon>
        <taxon>Acetobacterales</taxon>
        <taxon>Acetobacteraceae</taxon>
        <taxon>Gluconacetobacter</taxon>
    </lineage>
</organism>
<dbReference type="Pfam" id="PF14552">
    <property type="entry name" value="Tautomerase_2"/>
    <property type="match status" value="1"/>
</dbReference>
<reference evidence="1 2" key="1">
    <citation type="submission" date="2020-04" db="EMBL/GenBank/DDBJ databases">
        <title>Description of novel Gluconacetobacter.</title>
        <authorList>
            <person name="Sombolestani A."/>
        </authorList>
    </citation>
    <scope>NUCLEOTIDE SEQUENCE [LARGE SCALE GENOMIC DNA]</scope>
    <source>
        <strain evidence="1 2">LMG 19747</strain>
    </source>
</reference>
<dbReference type="PANTHER" id="PTHR38460">
    <property type="entry name" value="TAUTOMERASE YOLI-RELATED"/>
    <property type="match status" value="1"/>
</dbReference>
<dbReference type="AlphaFoldDB" id="A0A7W4IF90"/>
<dbReference type="InterPro" id="IPR037479">
    <property type="entry name" value="Tauto_MSAD"/>
</dbReference>
<accession>A0A7W4IF90</accession>
<dbReference type="RefSeq" id="WP_182998630.1">
    <property type="nucleotide sequence ID" value="NZ_JABEQJ010000025.1"/>
</dbReference>
<dbReference type="EMBL" id="JABEQJ010000025">
    <property type="protein sequence ID" value="MBB2161806.1"/>
    <property type="molecule type" value="Genomic_DNA"/>
</dbReference>
<dbReference type="InterPro" id="IPR014347">
    <property type="entry name" value="Tautomerase/MIF_sf"/>
</dbReference>
<dbReference type="SUPFAM" id="SSF55331">
    <property type="entry name" value="Tautomerase/MIF"/>
    <property type="match status" value="1"/>
</dbReference>
<protein>
    <submittedName>
        <fullName evidence="1">Tautomerase family protein</fullName>
    </submittedName>
</protein>
<dbReference type="PANTHER" id="PTHR38460:SF1">
    <property type="entry name" value="TAUTOMERASE YOLI-RELATED"/>
    <property type="match status" value="1"/>
</dbReference>
<dbReference type="Gene3D" id="3.30.429.10">
    <property type="entry name" value="Macrophage Migration Inhibitory Factor"/>
    <property type="match status" value="1"/>
</dbReference>